<feature type="compositionally biased region" description="Polar residues" evidence="2">
    <location>
        <begin position="552"/>
        <end position="571"/>
    </location>
</feature>
<feature type="compositionally biased region" description="Basic and acidic residues" evidence="2">
    <location>
        <begin position="97"/>
        <end position="107"/>
    </location>
</feature>
<dbReference type="GO" id="GO:0071539">
    <property type="term" value="P:protein localization to centrosome"/>
    <property type="evidence" value="ECO:0007669"/>
    <property type="project" value="InterPro"/>
</dbReference>
<keyword evidence="1" id="KW-0175">Coiled coil</keyword>
<feature type="region of interest" description="Disordered" evidence="2">
    <location>
        <begin position="25"/>
        <end position="129"/>
    </location>
</feature>
<proteinExistence type="predicted"/>
<feature type="compositionally biased region" description="Acidic residues" evidence="2">
    <location>
        <begin position="1481"/>
        <end position="1500"/>
    </location>
</feature>
<feature type="region of interest" description="Disordered" evidence="2">
    <location>
        <begin position="900"/>
        <end position="962"/>
    </location>
</feature>
<dbReference type="Proteomes" id="UP001152795">
    <property type="component" value="Unassembled WGS sequence"/>
</dbReference>
<keyword evidence="5" id="KW-1185">Reference proteome</keyword>
<dbReference type="GO" id="GO:0034451">
    <property type="term" value="C:centriolar satellite"/>
    <property type="evidence" value="ECO:0007669"/>
    <property type="project" value="TreeGrafter"/>
</dbReference>
<feature type="region of interest" description="Disordered" evidence="2">
    <location>
        <begin position="613"/>
        <end position="673"/>
    </location>
</feature>
<feature type="compositionally biased region" description="Polar residues" evidence="2">
    <location>
        <begin position="1310"/>
        <end position="1325"/>
    </location>
</feature>
<accession>A0A6S7I7B1</accession>
<feature type="domain" description="Pericentriolar material 1 protein C-terminal" evidence="3">
    <location>
        <begin position="1128"/>
        <end position="1521"/>
    </location>
</feature>
<feature type="compositionally biased region" description="Polar residues" evidence="2">
    <location>
        <begin position="637"/>
        <end position="669"/>
    </location>
</feature>
<feature type="compositionally biased region" description="Basic and acidic residues" evidence="2">
    <location>
        <begin position="1284"/>
        <end position="1295"/>
    </location>
</feature>
<comment type="caution">
    <text evidence="4">The sequence shown here is derived from an EMBL/GenBank/DDBJ whole genome shotgun (WGS) entry which is preliminary data.</text>
</comment>
<reference evidence="4" key="1">
    <citation type="submission" date="2020-04" db="EMBL/GenBank/DDBJ databases">
        <authorList>
            <person name="Alioto T."/>
            <person name="Alioto T."/>
            <person name="Gomez Garrido J."/>
        </authorList>
    </citation>
    <scope>NUCLEOTIDE SEQUENCE</scope>
    <source>
        <strain evidence="4">A484AB</strain>
    </source>
</reference>
<feature type="non-terminal residue" evidence="4">
    <location>
        <position position="1"/>
    </location>
</feature>
<dbReference type="GO" id="GO:1905515">
    <property type="term" value="P:non-motile cilium assembly"/>
    <property type="evidence" value="ECO:0007669"/>
    <property type="project" value="TreeGrafter"/>
</dbReference>
<evidence type="ECO:0000313" key="5">
    <source>
        <dbReference type="Proteomes" id="UP001152795"/>
    </source>
</evidence>
<dbReference type="GO" id="GO:0034454">
    <property type="term" value="P:microtubule anchoring at centrosome"/>
    <property type="evidence" value="ECO:0007669"/>
    <property type="project" value="InterPro"/>
</dbReference>
<feature type="region of interest" description="Disordered" evidence="2">
    <location>
        <begin position="1284"/>
        <end position="1325"/>
    </location>
</feature>
<protein>
    <recommendedName>
        <fullName evidence="3">Pericentriolar material 1 protein C-terminal domain-containing protein</fullName>
    </recommendedName>
</protein>
<feature type="compositionally biased region" description="Basic and acidic residues" evidence="2">
    <location>
        <begin position="770"/>
        <end position="780"/>
    </location>
</feature>
<feature type="region of interest" description="Disordered" evidence="2">
    <location>
        <begin position="747"/>
        <end position="780"/>
    </location>
</feature>
<feature type="compositionally biased region" description="Polar residues" evidence="2">
    <location>
        <begin position="1104"/>
        <end position="1114"/>
    </location>
</feature>
<dbReference type="PANTHER" id="PTHR14164">
    <property type="entry name" value="PERICENTRIOLAR MATERIAL 1-RELATED"/>
    <property type="match status" value="1"/>
</dbReference>
<evidence type="ECO:0000259" key="3">
    <source>
        <dbReference type="Pfam" id="PF15717"/>
    </source>
</evidence>
<feature type="compositionally biased region" description="Polar residues" evidence="2">
    <location>
        <begin position="1011"/>
        <end position="1022"/>
    </location>
</feature>
<feature type="compositionally biased region" description="Acidic residues" evidence="2">
    <location>
        <begin position="1584"/>
        <end position="1600"/>
    </location>
</feature>
<feature type="compositionally biased region" description="Acidic residues" evidence="2">
    <location>
        <begin position="1543"/>
        <end position="1558"/>
    </location>
</feature>
<feature type="region of interest" description="Disordered" evidence="2">
    <location>
        <begin position="358"/>
        <end position="377"/>
    </location>
</feature>
<feature type="coiled-coil region" evidence="1">
    <location>
        <begin position="137"/>
        <end position="174"/>
    </location>
</feature>
<organism evidence="4 5">
    <name type="scientific">Paramuricea clavata</name>
    <name type="common">Red gorgonian</name>
    <name type="synonym">Violescent sea-whip</name>
    <dbReference type="NCBI Taxonomy" id="317549"/>
    <lineage>
        <taxon>Eukaryota</taxon>
        <taxon>Metazoa</taxon>
        <taxon>Cnidaria</taxon>
        <taxon>Anthozoa</taxon>
        <taxon>Octocorallia</taxon>
        <taxon>Malacalcyonacea</taxon>
        <taxon>Plexauridae</taxon>
        <taxon>Paramuricea</taxon>
    </lineage>
</organism>
<feature type="region of interest" description="Disordered" evidence="2">
    <location>
        <begin position="1077"/>
        <end position="1126"/>
    </location>
</feature>
<evidence type="ECO:0000256" key="1">
    <source>
        <dbReference type="SAM" id="Coils"/>
    </source>
</evidence>
<evidence type="ECO:0000256" key="2">
    <source>
        <dbReference type="SAM" id="MobiDB-lite"/>
    </source>
</evidence>
<feature type="coiled-coil region" evidence="1">
    <location>
        <begin position="387"/>
        <end position="414"/>
    </location>
</feature>
<dbReference type="OrthoDB" id="2125770at2759"/>
<feature type="region of interest" description="Disordered" evidence="2">
    <location>
        <begin position="1457"/>
        <end position="1719"/>
    </location>
</feature>
<feature type="compositionally biased region" description="Polar residues" evidence="2">
    <location>
        <begin position="906"/>
        <end position="938"/>
    </location>
</feature>
<dbReference type="InterPro" id="IPR031446">
    <property type="entry name" value="PCM1_C"/>
</dbReference>
<feature type="compositionally biased region" description="Basic and acidic residues" evidence="2">
    <location>
        <begin position="452"/>
        <end position="461"/>
    </location>
</feature>
<feature type="region of interest" description="Disordered" evidence="2">
    <location>
        <begin position="432"/>
        <end position="472"/>
    </location>
</feature>
<feature type="compositionally biased region" description="Polar residues" evidence="2">
    <location>
        <begin position="1609"/>
        <end position="1619"/>
    </location>
</feature>
<dbReference type="InterPro" id="IPR024138">
    <property type="entry name" value="Pericentriolar_Pcm1"/>
</dbReference>
<feature type="compositionally biased region" description="Polar residues" evidence="2">
    <location>
        <begin position="34"/>
        <end position="48"/>
    </location>
</feature>
<feature type="compositionally biased region" description="Polar residues" evidence="2">
    <location>
        <begin position="364"/>
        <end position="377"/>
    </location>
</feature>
<feature type="coiled-coil region" evidence="1">
    <location>
        <begin position="313"/>
        <end position="340"/>
    </location>
</feature>
<dbReference type="GO" id="GO:0036064">
    <property type="term" value="C:ciliary basal body"/>
    <property type="evidence" value="ECO:0007669"/>
    <property type="project" value="TreeGrafter"/>
</dbReference>
<dbReference type="Pfam" id="PF15717">
    <property type="entry name" value="PCM1_C"/>
    <property type="match status" value="1"/>
</dbReference>
<feature type="compositionally biased region" description="Basic and acidic residues" evidence="2">
    <location>
        <begin position="264"/>
        <end position="276"/>
    </location>
</feature>
<feature type="compositionally biased region" description="Basic and acidic residues" evidence="2">
    <location>
        <begin position="1516"/>
        <end position="1542"/>
    </location>
</feature>
<name>A0A6S7I7B1_PARCT</name>
<feature type="compositionally biased region" description="Acidic residues" evidence="2">
    <location>
        <begin position="690"/>
        <end position="700"/>
    </location>
</feature>
<feature type="region of interest" description="Disordered" evidence="2">
    <location>
        <begin position="526"/>
        <end position="587"/>
    </location>
</feature>
<gene>
    <name evidence="4" type="ORF">PACLA_8A022347</name>
</gene>
<feature type="region of interest" description="Disordered" evidence="2">
    <location>
        <begin position="690"/>
        <end position="725"/>
    </location>
</feature>
<feature type="region of interest" description="Disordered" evidence="2">
    <location>
        <begin position="247"/>
        <end position="295"/>
    </location>
</feature>
<sequence>LKELQDRQNALLDLQRRAENQLKEAEAEGRRISSLMTNGQAIDNGSVSDRSRSGTERSDESRSSQPGTVGGAVNLRGPSATGLRYPSREQAQPNRKPSNEQKPENFKNRRLPSEQAAWVAESTGSLTPDNEAQALATADAAQERLELESKLMDLQAKKEQMDALVEQLQQLREMQLGKEMALPQERSVNETIENGEDDVPLATRSAKDTGDNVDDEKILEALQLHRKLRKLQDVRDKLERLKELFEEQQERSEAESGAIAGVNEPHRAQPSRENRGAEFQPRGGDHDDSAILDDMPPGSIDWILNSGIDDPELLTKLRQVKAAKERVANLKQRNEQNNVVQPYGRAEAAASSAQAVAAQDEDSTVQTDNETTGSVSSSLMWQEDPEFQEKLRKLNTARKKLKKLQELVKKTEELPVGPNGRPYLPAEIVELSSSTDEDEEGEDTSTAAEGVEGGHDAANDERESEEDATSETLVQEETIHAHGEHRDFGDSELGYMDKLTQQRAALSHLLAEKQKLLETQEHLQRLRQNDAMTQTRQSDRHKPLETFIHNPTEASTSRQGATADSTTQTLVFSEPRPDKYRQPGTSTSNTLLWRELRRQRELQEQKLKKRKERLMLERKGRRSGLENASEDEGFGRSTLSADITTATWGGSTQMSSTQNDSAVSEGSSPDSDEEILVEVEDDASDGIVQAEEEEEEEGNSEVDIFPTTSTANRKHFPKSGVKQNANQKRLLFEGLRKQDLERHERFKGWQNSLFPSGNKKSGKKPQRFSNPEELHEEEQYSARERSMWERQFNVLQGQLENTTSLCNTLLRDQQTLISVLLNRGETTQPSRVGPNSFSQYQQRQQEALHGIQNYFEQQRFLVQQQQMLQNLTECYSQMQQQHEDMLHLQQSFAQLFTHPAERTPSARPSATPNAPATSLGNSRTPNSFSFQPSTSFSYRPQECERETPPPSPFTATQAKPSVERHVRAADSSTFQQRPYAAMPFPWLPGLRNRQFQFVGSTNPDTGVPSPEASTSRAYNQATGPVKPVSARVVSATNTSAGSPSLAYNPVTYSDSKASGGRNVVVGKQFPTPLRATAAAQLAEQDKSNWRGVKRRREEDKIETDSISSHQSSLPGDSEKPGTESDAQSDYSLFEALRDSIYAEVATLISQNESRPHFLIELFRELQLLGSDYLRQRALYSLRDLVTRFLKDDPPGGTIESAMGAYSWLASASEQTPSESAGFSETDQDQDKMKVPEISTQGIYDYVEAVDSGSSLSTPNSGNHEPFASEFLGETVIHLDKALKSMREREHHDSERSSATGNEGATAGVQGDTSSAGDVASESSLPDIQYPKIDTQALDRQIKKIMAEVIPCLNDHMEDTCSIELLEYIRKMVMGMIQQKNEAKEFSRFFHKQLESILQDSLAKFIGKRMKDCGEDLLVDISEILFNELAFYKLMQELDGGAKAKFFNREQKYRMENAAARNSRNQEDNPGETSQNTTAEVKDEDEVVVENENAEDQEDEGSSSSSSEWQVVDETTEDKPEDMMSREQLEQDEETLGRDRDDAMAEEFDEPRDEAEAADTESSQCIKIVELSMSESRPLARNGSDEESEVDIAGEVNEENAEGAVWNGNMNGSQDHNMLPSQMAAANGAEAAAEEEEGASGSNENKQEEDQDDDLPTKFTGLTEADLQVKIAEEQSRNDGISGIVVSMDNGDELAGDPNAIPEPEGSALVNGDAHDEPEN</sequence>
<evidence type="ECO:0000313" key="4">
    <source>
        <dbReference type="EMBL" id="CAB4002441.1"/>
    </source>
</evidence>
<feature type="compositionally biased region" description="Polar residues" evidence="2">
    <location>
        <begin position="749"/>
        <end position="759"/>
    </location>
</feature>
<feature type="region of interest" description="Disordered" evidence="2">
    <location>
        <begin position="1003"/>
        <end position="1023"/>
    </location>
</feature>
<dbReference type="PANTHER" id="PTHR14164:SF12">
    <property type="entry name" value="PERICENTRIOLAR MATERIAL 1 PROTEIN"/>
    <property type="match status" value="1"/>
</dbReference>
<feature type="compositionally biased region" description="Basic and acidic residues" evidence="2">
    <location>
        <begin position="49"/>
        <end position="62"/>
    </location>
</feature>
<dbReference type="EMBL" id="CACRXK020004356">
    <property type="protein sequence ID" value="CAB4002441.1"/>
    <property type="molecule type" value="Genomic_DNA"/>
</dbReference>